<comment type="caution">
    <text evidence="1">The sequence shown here is derived from an EMBL/GenBank/DDBJ whole genome shotgun (WGS) entry which is preliminary data.</text>
</comment>
<organism evidence="1 2">
    <name type="scientific">Fundidesulfovibrio magnetotacticus</name>
    <dbReference type="NCBI Taxonomy" id="2730080"/>
    <lineage>
        <taxon>Bacteria</taxon>
        <taxon>Pseudomonadati</taxon>
        <taxon>Thermodesulfobacteriota</taxon>
        <taxon>Desulfovibrionia</taxon>
        <taxon>Desulfovibrionales</taxon>
        <taxon>Desulfovibrionaceae</taxon>
        <taxon>Fundidesulfovibrio</taxon>
    </lineage>
</organism>
<keyword evidence="2" id="KW-1185">Reference proteome</keyword>
<evidence type="ECO:0000313" key="1">
    <source>
        <dbReference type="EMBL" id="GFK95724.1"/>
    </source>
</evidence>
<name>A0A6V8LVF3_9BACT</name>
<reference evidence="1 2" key="2">
    <citation type="submission" date="2020-05" db="EMBL/GenBank/DDBJ databases">
        <title>Draft genome sequence of Desulfovibrio sp. strainFSS-1.</title>
        <authorList>
            <person name="Shimoshige H."/>
            <person name="Kobayashi H."/>
            <person name="Maekawa T."/>
        </authorList>
    </citation>
    <scope>NUCLEOTIDE SEQUENCE [LARGE SCALE GENOMIC DNA]</scope>
    <source>
        <strain evidence="1 2">SIID29052-01</strain>
    </source>
</reference>
<dbReference type="GO" id="GO:0016301">
    <property type="term" value="F:kinase activity"/>
    <property type="evidence" value="ECO:0007669"/>
    <property type="project" value="UniProtKB-KW"/>
</dbReference>
<dbReference type="EMBL" id="BLTE01000021">
    <property type="protein sequence ID" value="GFK95724.1"/>
    <property type="molecule type" value="Genomic_DNA"/>
</dbReference>
<evidence type="ECO:0000313" key="2">
    <source>
        <dbReference type="Proteomes" id="UP000494245"/>
    </source>
</evidence>
<reference evidence="1 2" key="1">
    <citation type="submission" date="2020-04" db="EMBL/GenBank/DDBJ databases">
        <authorList>
            <consortium name="Desulfovibrio sp. FSS-1 genome sequencing consortium"/>
            <person name="Shimoshige H."/>
            <person name="Kobayashi H."/>
            <person name="Maekawa T."/>
        </authorList>
    </citation>
    <scope>NUCLEOTIDE SEQUENCE [LARGE SCALE GENOMIC DNA]</scope>
    <source>
        <strain evidence="1 2">SIID29052-01</strain>
    </source>
</reference>
<dbReference type="InterPro" id="IPR027417">
    <property type="entry name" value="P-loop_NTPase"/>
</dbReference>
<dbReference type="NCBIfam" id="TIGR04355">
    <property type="entry name" value="HprK_rel_B"/>
    <property type="match status" value="1"/>
</dbReference>
<dbReference type="AlphaFoldDB" id="A0A6V8LVF3"/>
<keyword evidence="1" id="KW-0418">Kinase</keyword>
<dbReference type="EC" id="2.7.4.-" evidence="1"/>
<dbReference type="Gene3D" id="3.40.50.300">
    <property type="entry name" value="P-loop containing nucleotide triphosphate hydrolases"/>
    <property type="match status" value="1"/>
</dbReference>
<gene>
    <name evidence="1" type="primary">hprK</name>
    <name evidence="1" type="ORF">NNJEOMEG_03592</name>
</gene>
<dbReference type="InterPro" id="IPR027597">
    <property type="entry name" value="HprK-rel_B"/>
</dbReference>
<dbReference type="Proteomes" id="UP000494245">
    <property type="component" value="Unassembled WGS sequence"/>
</dbReference>
<dbReference type="RefSeq" id="WP_235957025.1">
    <property type="nucleotide sequence ID" value="NZ_BLTE01000021.1"/>
</dbReference>
<sequence>MSASTASSPSNSVAGLMDRYATQWAAPHAVRLALGAWRADLRTNDLELAGWLRAYFRDFLADDDAAPPAPCQLLALETPPQDLGLRYATREPDPGKTKVKEEYADLPDGRVVRKRLTGMVFVFGEGRNLALGPCRENPNQVVNFVNNRFIEHKLHQGCLLGHAAGVAHGGQGLALAGFSGMGKSTLALHLMNHGLDFVSNDRVLVGKDNGDLMMYGVAKMPRVNPGTVLHNPSLAPVIPPADREAFRALPQDELWTLEHKYDAFIDQCYGPGRFRIEARMKGLAILNWSRAGQGLNVAAVDIARRRDLLEAFMKSTGLFYEEPEGAHAPDFSEDAYVDMLAGCTVLEVTGRADFEEAARVLAGFLKGEGAGA</sequence>
<keyword evidence="1" id="KW-0808">Transferase</keyword>
<accession>A0A6V8LVF3</accession>
<proteinExistence type="predicted"/>
<dbReference type="SUPFAM" id="SSF53795">
    <property type="entry name" value="PEP carboxykinase-like"/>
    <property type="match status" value="1"/>
</dbReference>
<protein>
    <submittedName>
        <fullName evidence="1">HPr kinase/phosphorylase</fullName>
        <ecNumber evidence="1">2.7.4.-</ecNumber>
    </submittedName>
</protein>